<sequence>MLVLSSPNSNGSYPRWSSVDVIFYFDDNTLPVGVKYEFKVVQPNGLVNYYLPKASHKIAVSLDAAGSYEVYGRMVGSAGTTSVWESITLLSSN</sequence>
<reference evidence="1 2" key="1">
    <citation type="submission" date="2015-01" db="EMBL/GenBank/DDBJ databases">
        <title>Draft genome sequence of Pedobacter sp. NL19 isolated from sludge of an effluent treatment pond in an abandoned uranium mine.</title>
        <authorList>
            <person name="Santos T."/>
            <person name="Caetano T."/>
            <person name="Covas C."/>
            <person name="Cruz A."/>
            <person name="Mendo S."/>
        </authorList>
    </citation>
    <scope>NUCLEOTIDE SEQUENCE [LARGE SCALE GENOMIC DNA]</scope>
    <source>
        <strain evidence="1 2">NL19</strain>
    </source>
</reference>
<dbReference type="EMBL" id="JXRA01000061">
    <property type="protein sequence ID" value="KIO76468.1"/>
    <property type="molecule type" value="Genomic_DNA"/>
</dbReference>
<organism evidence="1 2">
    <name type="scientific">Pedobacter lusitanus</name>
    <dbReference type="NCBI Taxonomy" id="1503925"/>
    <lineage>
        <taxon>Bacteria</taxon>
        <taxon>Pseudomonadati</taxon>
        <taxon>Bacteroidota</taxon>
        <taxon>Sphingobacteriia</taxon>
        <taxon>Sphingobacteriales</taxon>
        <taxon>Sphingobacteriaceae</taxon>
        <taxon>Pedobacter</taxon>
    </lineage>
</organism>
<gene>
    <name evidence="1" type="ORF">TH53_14600</name>
</gene>
<protein>
    <submittedName>
        <fullName evidence="1">Uncharacterized protein</fullName>
    </submittedName>
</protein>
<keyword evidence="2" id="KW-1185">Reference proteome</keyword>
<comment type="caution">
    <text evidence="1">The sequence shown here is derived from an EMBL/GenBank/DDBJ whole genome shotgun (WGS) entry which is preliminary data.</text>
</comment>
<accession>A0A0D0F4E2</accession>
<name>A0A0D0F4E2_9SPHI</name>
<proteinExistence type="predicted"/>
<evidence type="ECO:0000313" key="2">
    <source>
        <dbReference type="Proteomes" id="UP000032049"/>
    </source>
</evidence>
<dbReference type="AlphaFoldDB" id="A0A0D0F4E2"/>
<evidence type="ECO:0000313" key="1">
    <source>
        <dbReference type="EMBL" id="KIO76468.1"/>
    </source>
</evidence>
<dbReference type="Proteomes" id="UP000032049">
    <property type="component" value="Unassembled WGS sequence"/>
</dbReference>